<proteinExistence type="predicted"/>
<dbReference type="KEGG" id="cpyr:CYJ47_10760"/>
<dbReference type="Proteomes" id="UP000234560">
    <property type="component" value="Chromosome"/>
</dbReference>
<reference evidence="1" key="1">
    <citation type="submission" date="2017-12" db="EMBL/GenBank/DDBJ databases">
        <authorList>
            <person name="Thomas-White K."/>
            <person name="Wolfe A.J."/>
        </authorList>
    </citation>
    <scope>NUCLEOTIDE SEQUENCE</scope>
    <source>
        <strain evidence="1">UMB0763</strain>
    </source>
</reference>
<sequence>MDFSKIIETIKQFVSNLNVRTRESRTQLVEDVKQASRDTDWSNLRKKNN</sequence>
<reference evidence="1" key="2">
    <citation type="submission" date="2023-10" db="EMBL/GenBank/DDBJ databases">
        <authorList>
            <person name="Choi B."/>
        </authorList>
    </citation>
    <scope>NUCLEOTIDE SEQUENCE</scope>
    <source>
        <strain evidence="1">UMB0763</strain>
    </source>
</reference>
<dbReference type="RefSeq" id="WP_180805330.1">
    <property type="nucleotide sequence ID" value="NZ_CAMIHY010000001.1"/>
</dbReference>
<evidence type="ECO:0000313" key="2">
    <source>
        <dbReference type="Proteomes" id="UP000234560"/>
    </source>
</evidence>
<dbReference type="AlphaFoldDB" id="A0AAF0YS43"/>
<accession>A0AAF0YS43</accession>
<evidence type="ECO:0000313" key="1">
    <source>
        <dbReference type="EMBL" id="WOT01736.1"/>
    </source>
</evidence>
<name>A0AAF0YS43_9CORY</name>
<dbReference type="EMBL" id="CP136958">
    <property type="protein sequence ID" value="WOT01736.1"/>
    <property type="molecule type" value="Genomic_DNA"/>
</dbReference>
<gene>
    <name evidence="1" type="ORF">CYJ47_10760</name>
</gene>
<organism evidence="1 2">
    <name type="scientific">Corynebacterium pyruviciproducens</name>
    <dbReference type="NCBI Taxonomy" id="598660"/>
    <lineage>
        <taxon>Bacteria</taxon>
        <taxon>Bacillati</taxon>
        <taxon>Actinomycetota</taxon>
        <taxon>Actinomycetes</taxon>
        <taxon>Mycobacteriales</taxon>
        <taxon>Corynebacteriaceae</taxon>
        <taxon>Corynebacterium</taxon>
    </lineage>
</organism>
<protein>
    <submittedName>
        <fullName evidence="1">Uncharacterized protein</fullName>
    </submittedName>
</protein>